<dbReference type="GO" id="GO:0016787">
    <property type="term" value="F:hydrolase activity"/>
    <property type="evidence" value="ECO:0007669"/>
    <property type="project" value="UniProtKB-KW"/>
</dbReference>
<evidence type="ECO:0000256" key="1">
    <source>
        <dbReference type="ARBA" id="ARBA00022801"/>
    </source>
</evidence>
<dbReference type="InterPro" id="IPR029058">
    <property type="entry name" value="AB_hydrolase_fold"/>
</dbReference>
<comment type="caution">
    <text evidence="3">The sequence shown here is derived from an EMBL/GenBank/DDBJ whole genome shotgun (WGS) entry which is preliminary data.</text>
</comment>
<dbReference type="SUPFAM" id="SSF53474">
    <property type="entry name" value="alpha/beta-Hydrolases"/>
    <property type="match status" value="1"/>
</dbReference>
<gene>
    <name evidence="3" type="ORF">FHR20_003651</name>
</gene>
<keyword evidence="1" id="KW-0378">Hydrolase</keyword>
<dbReference type="AlphaFoldDB" id="A0A7X5ZWX6"/>
<feature type="domain" description="BD-FAE-like" evidence="2">
    <location>
        <begin position="75"/>
        <end position="274"/>
    </location>
</feature>
<accession>A0A7X5ZWX6</accession>
<proteinExistence type="predicted"/>
<dbReference type="PANTHER" id="PTHR48081">
    <property type="entry name" value="AB HYDROLASE SUPERFAMILY PROTEIN C4A8.06C"/>
    <property type="match status" value="1"/>
</dbReference>
<evidence type="ECO:0000259" key="2">
    <source>
        <dbReference type="Pfam" id="PF20434"/>
    </source>
</evidence>
<organism evidence="3 4">
    <name type="scientific">Sphingomonas leidyi</name>
    <dbReference type="NCBI Taxonomy" id="68569"/>
    <lineage>
        <taxon>Bacteria</taxon>
        <taxon>Pseudomonadati</taxon>
        <taxon>Pseudomonadota</taxon>
        <taxon>Alphaproteobacteria</taxon>
        <taxon>Sphingomonadales</taxon>
        <taxon>Sphingomonadaceae</taxon>
        <taxon>Sphingomonas</taxon>
    </lineage>
</organism>
<dbReference type="RefSeq" id="WP_167301002.1">
    <property type="nucleotide sequence ID" value="NZ_CP170557.1"/>
</dbReference>
<dbReference type="InterPro" id="IPR050300">
    <property type="entry name" value="GDXG_lipolytic_enzyme"/>
</dbReference>
<dbReference type="PANTHER" id="PTHR48081:SF6">
    <property type="entry name" value="PEPTIDASE S9 PROLYL OLIGOPEPTIDASE CATALYTIC DOMAIN-CONTAINING PROTEIN"/>
    <property type="match status" value="1"/>
</dbReference>
<keyword evidence="4" id="KW-1185">Reference proteome</keyword>
<dbReference type="Proteomes" id="UP000564677">
    <property type="component" value="Unassembled WGS sequence"/>
</dbReference>
<protein>
    <submittedName>
        <fullName evidence="3">Acetyl esterase/lipase</fullName>
    </submittedName>
</protein>
<dbReference type="Gene3D" id="3.40.50.1820">
    <property type="entry name" value="alpha/beta hydrolase"/>
    <property type="match status" value="1"/>
</dbReference>
<sequence length="322" mass="34286">MDRRDLLAAGLAGPLLPLAARAVPHGPLAPDASINLWPGEAPGLLDRALQDHVAVRSADPGFPDRAMDHVRTPRLDIFRATQPNGAAMLVIPGGGYARVVVDKEGYELGPWLAARGITAFVLFYRLPGDPWRDPSNVALADAQRAMRLIRSRAAEWQVDPERVGAMGFSAGGHLCADLAARFGRKLHAPIDAADALDARPIVAAPIYPVVSMDPGFAHMGSRTLLIGKEATPGMATEHSPERQVGAHTPPCFLCHAEDDATVPIQNTIALRAALKAAGVPVETHLFEQGGHGFGWGPRTLGRPAHAWPELFLAWARGHGLLG</sequence>
<dbReference type="EMBL" id="JAASQV010000004">
    <property type="protein sequence ID" value="NIJ66675.1"/>
    <property type="molecule type" value="Genomic_DNA"/>
</dbReference>
<reference evidence="3 4" key="1">
    <citation type="submission" date="2020-03" db="EMBL/GenBank/DDBJ databases">
        <title>Genomic Encyclopedia of Type Strains, Phase IV (KMG-IV): sequencing the most valuable type-strain genomes for metagenomic binning, comparative biology and taxonomic classification.</title>
        <authorList>
            <person name="Goeker M."/>
        </authorList>
    </citation>
    <scope>NUCLEOTIDE SEQUENCE [LARGE SCALE GENOMIC DNA]</scope>
    <source>
        <strain evidence="3 4">DSM 4733</strain>
    </source>
</reference>
<dbReference type="Pfam" id="PF20434">
    <property type="entry name" value="BD-FAE"/>
    <property type="match status" value="1"/>
</dbReference>
<evidence type="ECO:0000313" key="3">
    <source>
        <dbReference type="EMBL" id="NIJ66675.1"/>
    </source>
</evidence>
<name>A0A7X5ZWX6_9SPHN</name>
<evidence type="ECO:0000313" key="4">
    <source>
        <dbReference type="Proteomes" id="UP000564677"/>
    </source>
</evidence>
<dbReference type="InterPro" id="IPR049492">
    <property type="entry name" value="BD-FAE-like_dom"/>
</dbReference>